<evidence type="ECO:0000256" key="1">
    <source>
        <dbReference type="SAM" id="MobiDB-lite"/>
    </source>
</evidence>
<dbReference type="PANTHER" id="PTHR30441">
    <property type="entry name" value="DUF748 DOMAIN-CONTAINING PROTEIN"/>
    <property type="match status" value="1"/>
</dbReference>
<feature type="domain" description="AsmA" evidence="2">
    <location>
        <begin position="9"/>
        <end position="215"/>
    </location>
</feature>
<dbReference type="AlphaFoldDB" id="A0A2A5WBP2"/>
<feature type="region of interest" description="Disordered" evidence="1">
    <location>
        <begin position="389"/>
        <end position="409"/>
    </location>
</feature>
<gene>
    <name evidence="3" type="ORF">CNF02_08100</name>
</gene>
<dbReference type="Pfam" id="PF05170">
    <property type="entry name" value="AsmA"/>
    <property type="match status" value="2"/>
</dbReference>
<comment type="caution">
    <text evidence="3">The sequence shown here is derived from an EMBL/GenBank/DDBJ whole genome shotgun (WGS) entry which is preliminary data.</text>
</comment>
<sequence length="711" mass="77733">MNLKNFSKVFALFAVVLLIACVLLINSINTERSKQAIQQAVLSSTGYELTIAGDISVDLFPPLSLTLNDVRFRNPTYNQELASTSAAVLLIDVRALLGGDLYIRELSADDFHINVYTDATGVNIWAIDQSPTSQDSESSLINTEEVTTETNTNVLTTSTETSFSSSIDLPNTQSNDDVFTTSFEHIRIVNASIDIQDVSRGIRYSINNLDIDSSDTNIEGRPFEIDLRFDFLNNGMSEPFPMALKSIVNADIDNNNIDISQINFSITPMLVTGDIAVRNLYDNLSYEGSMSSNNFDVMGLLQTLGYAEREEIFSGGVTATQDFGFEIGLTGDATQITLDRFQATLGRTEIQANGDIRFATDFAPINVRYEVITSSIDFSPFTSSNSLSGSEFTGTETATSDLSAAAPQPQRTNDIRLPFEALQSFNVLGSVAIESITANNLIIQDVNFFTNVEDGVLDIELQPTSLYGGSMQGLLRVDGGGYAPTLTTQLALDQLSIMEFLPTISRLNTVTGRIEVDASFAATGSSTNELLDTLNGSTTFAISDNTVDIGLIKQVFTEITALSPTGESIQQWPDVIQFGELGGYILMEGGITDSQEIKLRMDNFDISGTGGIDLAAGTFDYDLELALLGPPVAQTIPINELYHNVPWPVNCNARFNDEVSQYCRPDFSRAREIFTQLGTNALRNQLQDRFTDQVPEELQDTARSILRSILN</sequence>
<accession>A0A2A5WBP2</accession>
<dbReference type="Proteomes" id="UP000219329">
    <property type="component" value="Unassembled WGS sequence"/>
</dbReference>
<name>A0A2A5WBP2_9GAMM</name>
<dbReference type="GO" id="GO:0005886">
    <property type="term" value="C:plasma membrane"/>
    <property type="evidence" value="ECO:0007669"/>
    <property type="project" value="TreeGrafter"/>
</dbReference>
<dbReference type="InterPro" id="IPR052894">
    <property type="entry name" value="AsmA-related"/>
</dbReference>
<reference evidence="3 4" key="1">
    <citation type="submission" date="2017-08" db="EMBL/GenBank/DDBJ databases">
        <title>Fine stratification of microbial communities through a metagenomic profile of the photic zone.</title>
        <authorList>
            <person name="Haro-Moreno J.M."/>
            <person name="Lopez-Perez M."/>
            <person name="De La Torre J."/>
            <person name="Picazo A."/>
            <person name="Camacho A."/>
            <person name="Rodriguez-Valera F."/>
        </authorList>
    </citation>
    <scope>NUCLEOTIDE SEQUENCE [LARGE SCALE GENOMIC DNA]</scope>
    <source>
        <strain evidence="3">MED-G28</strain>
    </source>
</reference>
<dbReference type="InterPro" id="IPR007844">
    <property type="entry name" value="AsmA"/>
</dbReference>
<dbReference type="PANTHER" id="PTHR30441:SF4">
    <property type="entry name" value="PROTEIN ASMA"/>
    <property type="match status" value="1"/>
</dbReference>
<feature type="domain" description="AsmA" evidence="2">
    <location>
        <begin position="365"/>
        <end position="548"/>
    </location>
</feature>
<evidence type="ECO:0000313" key="4">
    <source>
        <dbReference type="Proteomes" id="UP000219329"/>
    </source>
</evidence>
<organism evidence="3 4">
    <name type="scientific">OM182 bacterium MED-G28</name>
    <dbReference type="NCBI Taxonomy" id="1986256"/>
    <lineage>
        <taxon>Bacteria</taxon>
        <taxon>Pseudomonadati</taxon>
        <taxon>Pseudomonadota</taxon>
        <taxon>Gammaproteobacteria</taxon>
        <taxon>OMG group</taxon>
        <taxon>OM182 clade</taxon>
    </lineage>
</organism>
<evidence type="ECO:0000259" key="2">
    <source>
        <dbReference type="Pfam" id="PF05170"/>
    </source>
</evidence>
<dbReference type="EMBL" id="NTJZ01000007">
    <property type="protein sequence ID" value="PDH33677.1"/>
    <property type="molecule type" value="Genomic_DNA"/>
</dbReference>
<dbReference type="PROSITE" id="PS51257">
    <property type="entry name" value="PROKAR_LIPOPROTEIN"/>
    <property type="match status" value="1"/>
</dbReference>
<proteinExistence type="predicted"/>
<feature type="compositionally biased region" description="Polar residues" evidence="1">
    <location>
        <begin position="389"/>
        <end position="402"/>
    </location>
</feature>
<dbReference type="GO" id="GO:0090313">
    <property type="term" value="P:regulation of protein targeting to membrane"/>
    <property type="evidence" value="ECO:0007669"/>
    <property type="project" value="TreeGrafter"/>
</dbReference>
<protein>
    <recommendedName>
        <fullName evidence="2">AsmA domain-containing protein</fullName>
    </recommendedName>
</protein>
<evidence type="ECO:0000313" key="3">
    <source>
        <dbReference type="EMBL" id="PDH33677.1"/>
    </source>
</evidence>